<feature type="transmembrane region" description="Helical" evidence="6">
    <location>
        <begin position="87"/>
        <end position="107"/>
    </location>
</feature>
<sequence length="457" mass="50324">MTQSRRIHASELLKENKIINEENKIDDIKTKNEAELKTTKIEKAPLNRHQIIVLSLMAIANLSSTISFSCIVPFLPTEATKQKGLTTTQVGFIIGYYQLIQFIVAPITGKYNNMGILRANRAFAGGVIFCGLSTIAFGFADYLPSGVPFFLGLLFCRTTQAIGSAFFNTGSWAIVGKLFPDRISMATGINEVAFGLGYTLGPAIGSALYEIGGYVLPLFVVGSAQLFLVLASLPFYKGLLSNDSEMSIINKDEENSPGIFKMILMPNVFMAMLSAFVICIAWVFYEPDLTEHLSTFKDFRPSVLVGIMLGILAIFYLISSPLWGFIFDRYINQHFSPSFIRIIGAIFNIIALLIMGPTPIFGLQKNLILIGISFAILGYSEKSSTTCGQISGSFIGTALGGLSAEHLGFAWTSTGVAIIQIILQLIHWIINKYQTKRKQKLNIIKCLKNNQNVVLVW</sequence>
<keyword evidence="4 6" id="KW-1133">Transmembrane helix</keyword>
<dbReference type="Pfam" id="PF07690">
    <property type="entry name" value="MFS_1"/>
    <property type="match status" value="1"/>
</dbReference>
<name>A0A8T0A304_9BILA</name>
<evidence type="ECO:0000313" key="8">
    <source>
        <dbReference type="EMBL" id="KAF7639383.1"/>
    </source>
</evidence>
<proteinExistence type="predicted"/>
<evidence type="ECO:0000259" key="7">
    <source>
        <dbReference type="PROSITE" id="PS50850"/>
    </source>
</evidence>
<evidence type="ECO:0000256" key="3">
    <source>
        <dbReference type="ARBA" id="ARBA00022692"/>
    </source>
</evidence>
<dbReference type="PANTHER" id="PTHR23506:SF26">
    <property type="entry name" value="MFS-TYPE TRANSPORTER SLC18B1"/>
    <property type="match status" value="1"/>
</dbReference>
<keyword evidence="9" id="KW-1185">Reference proteome</keyword>
<dbReference type="InterPro" id="IPR011701">
    <property type="entry name" value="MFS"/>
</dbReference>
<dbReference type="AlphaFoldDB" id="A0A8T0A304"/>
<comment type="subcellular location">
    <subcellularLocation>
        <location evidence="1">Membrane</location>
        <topology evidence="1">Multi-pass membrane protein</topology>
    </subcellularLocation>
</comment>
<feature type="domain" description="Major facilitator superfamily (MFS) profile" evidence="7">
    <location>
        <begin position="53"/>
        <end position="457"/>
    </location>
</feature>
<gene>
    <name evidence="8" type="ORF">Mgra_00001052</name>
</gene>
<dbReference type="InterPro" id="IPR050930">
    <property type="entry name" value="MFS_Vesicular_Transporter"/>
</dbReference>
<dbReference type="GO" id="GO:0022857">
    <property type="term" value="F:transmembrane transporter activity"/>
    <property type="evidence" value="ECO:0007669"/>
    <property type="project" value="InterPro"/>
</dbReference>
<dbReference type="GO" id="GO:0016020">
    <property type="term" value="C:membrane"/>
    <property type="evidence" value="ECO:0007669"/>
    <property type="project" value="UniProtKB-SubCell"/>
</dbReference>
<dbReference type="OrthoDB" id="6500128at2759"/>
<keyword evidence="3 6" id="KW-0812">Transmembrane</keyword>
<dbReference type="EMBL" id="JABEBT010000005">
    <property type="protein sequence ID" value="KAF7639383.1"/>
    <property type="molecule type" value="Genomic_DNA"/>
</dbReference>
<dbReference type="InterPro" id="IPR020846">
    <property type="entry name" value="MFS_dom"/>
</dbReference>
<feature type="transmembrane region" description="Helical" evidence="6">
    <location>
        <begin position="264"/>
        <end position="285"/>
    </location>
</feature>
<dbReference type="Proteomes" id="UP000605970">
    <property type="component" value="Unassembled WGS sequence"/>
</dbReference>
<evidence type="ECO:0000256" key="5">
    <source>
        <dbReference type="ARBA" id="ARBA00023136"/>
    </source>
</evidence>
<evidence type="ECO:0000256" key="2">
    <source>
        <dbReference type="ARBA" id="ARBA00022448"/>
    </source>
</evidence>
<dbReference type="InterPro" id="IPR036259">
    <property type="entry name" value="MFS_trans_sf"/>
</dbReference>
<dbReference type="SUPFAM" id="SSF103473">
    <property type="entry name" value="MFS general substrate transporter"/>
    <property type="match status" value="1"/>
</dbReference>
<feature type="transmembrane region" description="Helical" evidence="6">
    <location>
        <begin position="51"/>
        <end position="75"/>
    </location>
</feature>
<evidence type="ECO:0000256" key="1">
    <source>
        <dbReference type="ARBA" id="ARBA00004141"/>
    </source>
</evidence>
<feature type="transmembrane region" description="Helical" evidence="6">
    <location>
        <begin position="305"/>
        <end position="327"/>
    </location>
</feature>
<dbReference type="Gene3D" id="1.20.1250.20">
    <property type="entry name" value="MFS general substrate transporter like domains"/>
    <property type="match status" value="1"/>
</dbReference>
<feature type="transmembrane region" description="Helical" evidence="6">
    <location>
        <begin position="409"/>
        <end position="430"/>
    </location>
</feature>
<accession>A0A8T0A304</accession>
<dbReference type="PROSITE" id="PS50850">
    <property type="entry name" value="MFS"/>
    <property type="match status" value="1"/>
</dbReference>
<feature type="transmembrane region" description="Helical" evidence="6">
    <location>
        <begin position="119"/>
        <end position="140"/>
    </location>
</feature>
<comment type="caution">
    <text evidence="8">The sequence shown here is derived from an EMBL/GenBank/DDBJ whole genome shotgun (WGS) entry which is preliminary data.</text>
</comment>
<evidence type="ECO:0000256" key="6">
    <source>
        <dbReference type="SAM" id="Phobius"/>
    </source>
</evidence>
<feature type="transmembrane region" description="Helical" evidence="6">
    <location>
        <begin position="215"/>
        <end position="236"/>
    </location>
</feature>
<organism evidence="8 9">
    <name type="scientific">Meloidogyne graminicola</name>
    <dbReference type="NCBI Taxonomy" id="189291"/>
    <lineage>
        <taxon>Eukaryota</taxon>
        <taxon>Metazoa</taxon>
        <taxon>Ecdysozoa</taxon>
        <taxon>Nematoda</taxon>
        <taxon>Chromadorea</taxon>
        <taxon>Rhabditida</taxon>
        <taxon>Tylenchina</taxon>
        <taxon>Tylenchomorpha</taxon>
        <taxon>Tylenchoidea</taxon>
        <taxon>Meloidogynidae</taxon>
        <taxon>Meloidogyninae</taxon>
        <taxon>Meloidogyne</taxon>
    </lineage>
</organism>
<keyword evidence="2" id="KW-0813">Transport</keyword>
<evidence type="ECO:0000256" key="4">
    <source>
        <dbReference type="ARBA" id="ARBA00022989"/>
    </source>
</evidence>
<feature type="transmembrane region" description="Helical" evidence="6">
    <location>
        <begin position="188"/>
        <end position="209"/>
    </location>
</feature>
<feature type="transmembrane region" description="Helical" evidence="6">
    <location>
        <begin position="339"/>
        <end position="361"/>
    </location>
</feature>
<reference evidence="8" key="1">
    <citation type="journal article" date="2020" name="Ecol. Evol.">
        <title>Genome structure and content of the rice root-knot nematode (Meloidogyne graminicola).</title>
        <authorList>
            <person name="Phan N.T."/>
            <person name="Danchin E.G.J."/>
            <person name="Klopp C."/>
            <person name="Perfus-Barbeoch L."/>
            <person name="Kozlowski D.K."/>
            <person name="Koutsovoulos G.D."/>
            <person name="Lopez-Roques C."/>
            <person name="Bouchez O."/>
            <person name="Zahm M."/>
            <person name="Besnard G."/>
            <person name="Bellafiore S."/>
        </authorList>
    </citation>
    <scope>NUCLEOTIDE SEQUENCE</scope>
    <source>
        <strain evidence="8">VN-18</strain>
    </source>
</reference>
<dbReference type="PANTHER" id="PTHR23506">
    <property type="entry name" value="GH10249P"/>
    <property type="match status" value="1"/>
</dbReference>
<protein>
    <submittedName>
        <fullName evidence="8">MFS domain-containing protein</fullName>
    </submittedName>
</protein>
<evidence type="ECO:0000313" key="9">
    <source>
        <dbReference type="Proteomes" id="UP000605970"/>
    </source>
</evidence>
<keyword evidence="5 6" id="KW-0472">Membrane</keyword>